<dbReference type="EMBL" id="VOSB01000013">
    <property type="protein sequence ID" value="TXE17241.1"/>
    <property type="molecule type" value="Genomic_DNA"/>
</dbReference>
<dbReference type="Pfam" id="PF19578">
    <property type="entry name" value="DUF6090"/>
    <property type="match status" value="1"/>
</dbReference>
<keyword evidence="1" id="KW-0812">Transmembrane</keyword>
<keyword evidence="1" id="KW-1133">Transmembrane helix</keyword>
<feature type="transmembrane region" description="Helical" evidence="1">
    <location>
        <begin position="12"/>
        <end position="30"/>
    </location>
</feature>
<evidence type="ECO:0000256" key="1">
    <source>
        <dbReference type="SAM" id="Phobius"/>
    </source>
</evidence>
<dbReference type="RefSeq" id="WP_028871316.1">
    <property type="nucleotide sequence ID" value="NZ_VOSB01000013.1"/>
</dbReference>
<comment type="caution">
    <text evidence="2">The sequence shown here is derived from an EMBL/GenBank/DDBJ whole genome shotgun (WGS) entry which is preliminary data.</text>
</comment>
<dbReference type="Proteomes" id="UP000321938">
    <property type="component" value="Unassembled WGS sequence"/>
</dbReference>
<dbReference type="STRING" id="1123037.GCA_000425305_01322"/>
<accession>A0A5C7B7Y0</accession>
<reference evidence="2 3" key="1">
    <citation type="submission" date="2019-08" db="EMBL/GenBank/DDBJ databases">
        <title>Genome of Psychroserpens burtonensis ACAM 167.</title>
        <authorList>
            <person name="Bowman J.P."/>
        </authorList>
    </citation>
    <scope>NUCLEOTIDE SEQUENCE [LARGE SCALE GENOMIC DNA]</scope>
    <source>
        <strain evidence="2 3">ACAM 167</strain>
    </source>
</reference>
<dbReference type="AlphaFoldDB" id="A0A5C7B7Y0"/>
<sequence>MQQKKSFKYFKYAIGEIVLVVIGILIALQINNWNETKIQKQELNDVLQSVANDVNSDLRELQLLSAARAYIKVKSDSVTSHYVPLKKNNYTSRI</sequence>
<keyword evidence="3" id="KW-1185">Reference proteome</keyword>
<protein>
    <submittedName>
        <fullName evidence="2">Uncharacterized protein</fullName>
    </submittedName>
</protein>
<proteinExistence type="predicted"/>
<evidence type="ECO:0000313" key="3">
    <source>
        <dbReference type="Proteomes" id="UP000321938"/>
    </source>
</evidence>
<keyword evidence="1" id="KW-0472">Membrane</keyword>
<dbReference type="InterPro" id="IPR045749">
    <property type="entry name" value="DUF6090"/>
</dbReference>
<evidence type="ECO:0000313" key="2">
    <source>
        <dbReference type="EMBL" id="TXE17241.1"/>
    </source>
</evidence>
<organism evidence="2 3">
    <name type="scientific">Psychroserpens burtonensis</name>
    <dbReference type="NCBI Taxonomy" id="49278"/>
    <lineage>
        <taxon>Bacteria</taxon>
        <taxon>Pseudomonadati</taxon>
        <taxon>Bacteroidota</taxon>
        <taxon>Flavobacteriia</taxon>
        <taxon>Flavobacteriales</taxon>
        <taxon>Flavobacteriaceae</taxon>
        <taxon>Psychroserpens</taxon>
    </lineage>
</organism>
<name>A0A5C7B7Y0_9FLAO</name>
<gene>
    <name evidence="2" type="ORF">ES692_09645</name>
</gene>
<dbReference type="OrthoDB" id="1414794at2"/>